<dbReference type="Pfam" id="PF13359">
    <property type="entry name" value="DDE_Tnp_4"/>
    <property type="match status" value="1"/>
</dbReference>
<organism evidence="5 6">
    <name type="scientific">Allochromatium warmingii</name>
    <name type="common">Chromatium warmingii</name>
    <dbReference type="NCBI Taxonomy" id="61595"/>
    <lineage>
        <taxon>Bacteria</taxon>
        <taxon>Pseudomonadati</taxon>
        <taxon>Pseudomonadota</taxon>
        <taxon>Gammaproteobacteria</taxon>
        <taxon>Chromatiales</taxon>
        <taxon>Chromatiaceae</taxon>
        <taxon>Allochromatium</taxon>
    </lineage>
</organism>
<protein>
    <submittedName>
        <fullName evidence="5">DDE superfamily endonuclease</fullName>
    </submittedName>
</protein>
<gene>
    <name evidence="5" type="ORF">SAMN05421644_13733</name>
</gene>
<keyword evidence="6" id="KW-1185">Reference proteome</keyword>
<reference evidence="6" key="1">
    <citation type="submission" date="2016-10" db="EMBL/GenBank/DDBJ databases">
        <authorList>
            <person name="Varghese N."/>
            <person name="Submissions S."/>
        </authorList>
    </citation>
    <scope>NUCLEOTIDE SEQUENCE [LARGE SCALE GENOMIC DNA]</scope>
    <source>
        <strain evidence="6">DSM 173</strain>
    </source>
</reference>
<evidence type="ECO:0000259" key="4">
    <source>
        <dbReference type="Pfam" id="PF13359"/>
    </source>
</evidence>
<feature type="compositionally biased region" description="Basic residues" evidence="3">
    <location>
        <begin position="34"/>
        <end position="44"/>
    </location>
</feature>
<dbReference type="EMBL" id="FNOW01000037">
    <property type="protein sequence ID" value="SDY19971.1"/>
    <property type="molecule type" value="Genomic_DNA"/>
</dbReference>
<keyword evidence="5" id="KW-0255">Endonuclease</keyword>
<accession>A0A1H3HWX2</accession>
<evidence type="ECO:0000256" key="1">
    <source>
        <dbReference type="ARBA" id="ARBA00001968"/>
    </source>
</evidence>
<evidence type="ECO:0000256" key="3">
    <source>
        <dbReference type="SAM" id="MobiDB-lite"/>
    </source>
</evidence>
<dbReference type="AlphaFoldDB" id="A0A1H3HWX2"/>
<keyword evidence="2" id="KW-0479">Metal-binding</keyword>
<dbReference type="OrthoDB" id="5805588at2"/>
<dbReference type="GO" id="GO:0004519">
    <property type="term" value="F:endonuclease activity"/>
    <property type="evidence" value="ECO:0007669"/>
    <property type="project" value="UniProtKB-KW"/>
</dbReference>
<keyword evidence="5" id="KW-0540">Nuclease</keyword>
<feature type="domain" description="DDE Tnp4" evidence="4">
    <location>
        <begin position="16"/>
        <end position="105"/>
    </location>
</feature>
<feature type="region of interest" description="Disordered" evidence="3">
    <location>
        <begin position="31"/>
        <end position="63"/>
    </location>
</feature>
<dbReference type="Proteomes" id="UP000198672">
    <property type="component" value="Unassembled WGS sequence"/>
</dbReference>
<evidence type="ECO:0000313" key="5">
    <source>
        <dbReference type="EMBL" id="SDY19971.1"/>
    </source>
</evidence>
<dbReference type="STRING" id="61595.SAMN05421644_13733"/>
<dbReference type="RefSeq" id="WP_143117053.1">
    <property type="nucleotide sequence ID" value="NZ_FNOW01000037.1"/>
</dbReference>
<proteinExistence type="predicted"/>
<evidence type="ECO:0000256" key="2">
    <source>
        <dbReference type="ARBA" id="ARBA00022723"/>
    </source>
</evidence>
<keyword evidence="5" id="KW-0378">Hydrolase</keyword>
<sequence length="109" mass="12405">FDVELPWFKKKTMLADLGFLGANKDYGSKSKIVLPHKKPRKSKKNPSPALTEEQEKSNKAHAQKRVIVEHAIGGMKHFYCLTHRVRNQSVLFIDQFLGLGAGLWNFKIA</sequence>
<dbReference type="GO" id="GO:0046872">
    <property type="term" value="F:metal ion binding"/>
    <property type="evidence" value="ECO:0007669"/>
    <property type="project" value="UniProtKB-KW"/>
</dbReference>
<name>A0A1H3HWX2_ALLWA</name>
<evidence type="ECO:0000313" key="6">
    <source>
        <dbReference type="Proteomes" id="UP000198672"/>
    </source>
</evidence>
<feature type="non-terminal residue" evidence="5">
    <location>
        <position position="1"/>
    </location>
</feature>
<comment type="cofactor">
    <cofactor evidence="1">
        <name>a divalent metal cation</name>
        <dbReference type="ChEBI" id="CHEBI:60240"/>
    </cofactor>
</comment>
<dbReference type="InterPro" id="IPR027806">
    <property type="entry name" value="HARBI1_dom"/>
</dbReference>